<organism evidence="9 10">
    <name type="scientific">Araneus ventricosus</name>
    <name type="common">Orbweaver spider</name>
    <name type="synonym">Epeira ventricosa</name>
    <dbReference type="NCBI Taxonomy" id="182803"/>
    <lineage>
        <taxon>Eukaryota</taxon>
        <taxon>Metazoa</taxon>
        <taxon>Ecdysozoa</taxon>
        <taxon>Arthropoda</taxon>
        <taxon>Chelicerata</taxon>
        <taxon>Arachnida</taxon>
        <taxon>Araneae</taxon>
        <taxon>Araneomorphae</taxon>
        <taxon>Entelegynae</taxon>
        <taxon>Araneoidea</taxon>
        <taxon>Araneidae</taxon>
        <taxon>Araneus</taxon>
    </lineage>
</organism>
<sequence length="525" mass="61994">MLGVKHNLRRFRIKKQKPLSNFNHILDPFGASSAKPQHLMEFYHQSSKQEREKQSSMKRMLEKQITVESSQIESQDNPIDLTGSSLIAPESCISHYVTENVINKKKFRDTIEKSGNSSDLLKKTGNSPNENFLPEDLERVNEVSKQKGRISKQQTRIEGVENFRRKRAPTSKKGFKCWKCRNGFKNESELNIHMQNPCEPIHSNSNLGEPNQYKDGECSEEFSHAWMVKEYLEVHWEVGPFQCEHCDLAFKWKNHLTSHMNKYHESEMEAYFSMPEVKKEFECRICRKGFTNESELNIHMQNPCEPKHSELNIGKPNQYKCGGCSEEFSHEWKLKEHLVVHWEEKPFECEHCDLAFKREKNLTLHMKKYHESEMEAYFSKQESKKEFECRICRKGFTNESELNIHMQNPCEPKHGKLNIGKPNQYKCGGCSEEFSHEWKLKEHLVVHWEEKPFECEYCDLAFKWKNHLTSHMNKYHESEMEAYFSMQEAKREFKCGNVQESLQTNRNYTIIRSKIVASRIPANDK</sequence>
<keyword evidence="2" id="KW-0479">Metal-binding</keyword>
<protein>
    <submittedName>
        <fullName evidence="9">Zinc finger protein 227</fullName>
    </submittedName>
</protein>
<feature type="domain" description="C2H2-type" evidence="8">
    <location>
        <begin position="319"/>
        <end position="346"/>
    </location>
</feature>
<evidence type="ECO:0000313" key="9">
    <source>
        <dbReference type="EMBL" id="GBO39225.1"/>
    </source>
</evidence>
<dbReference type="InterPro" id="IPR013087">
    <property type="entry name" value="Znf_C2H2_type"/>
</dbReference>
<dbReference type="PANTHER" id="PTHR24406">
    <property type="entry name" value="TRANSCRIPTIONAL REPRESSOR CTCFL-RELATED"/>
    <property type="match status" value="1"/>
</dbReference>
<name>A0A4Y2WNZ1_ARAVE</name>
<keyword evidence="5" id="KW-0862">Zinc</keyword>
<reference evidence="9 10" key="1">
    <citation type="journal article" date="2019" name="Sci. Rep.">
        <title>Orb-weaving spider Araneus ventricosus genome elucidates the spidroin gene catalogue.</title>
        <authorList>
            <person name="Kono N."/>
            <person name="Nakamura H."/>
            <person name="Ohtoshi R."/>
            <person name="Moran D.A.P."/>
            <person name="Shinohara A."/>
            <person name="Yoshida Y."/>
            <person name="Fujiwara M."/>
            <person name="Mori M."/>
            <person name="Tomita M."/>
            <person name="Arakawa K."/>
        </authorList>
    </citation>
    <scope>NUCLEOTIDE SEQUENCE [LARGE SCALE GENOMIC DNA]</scope>
</reference>
<feature type="domain" description="C2H2-type" evidence="8">
    <location>
        <begin position="453"/>
        <end position="481"/>
    </location>
</feature>
<dbReference type="AlphaFoldDB" id="A0A4Y2WNZ1"/>
<comment type="subcellular location">
    <subcellularLocation>
        <location evidence="1">Nucleus</location>
    </subcellularLocation>
</comment>
<feature type="domain" description="C2H2-type" evidence="8">
    <location>
        <begin position="175"/>
        <end position="207"/>
    </location>
</feature>
<keyword evidence="10" id="KW-1185">Reference proteome</keyword>
<feature type="domain" description="C2H2-type" evidence="8">
    <location>
        <begin position="347"/>
        <end position="375"/>
    </location>
</feature>
<evidence type="ECO:0000256" key="6">
    <source>
        <dbReference type="ARBA" id="ARBA00023242"/>
    </source>
</evidence>
<evidence type="ECO:0000256" key="3">
    <source>
        <dbReference type="ARBA" id="ARBA00022737"/>
    </source>
</evidence>
<keyword evidence="4 7" id="KW-0863">Zinc-finger</keyword>
<dbReference type="SUPFAM" id="SSF57667">
    <property type="entry name" value="beta-beta-alpha zinc fingers"/>
    <property type="match status" value="3"/>
</dbReference>
<evidence type="ECO:0000256" key="4">
    <source>
        <dbReference type="ARBA" id="ARBA00022771"/>
    </source>
</evidence>
<evidence type="ECO:0000256" key="2">
    <source>
        <dbReference type="ARBA" id="ARBA00022723"/>
    </source>
</evidence>
<dbReference type="FunFam" id="3.30.160.60:FF:000065">
    <property type="entry name" value="B-cell CLL/lymphoma 6, member B"/>
    <property type="match status" value="3"/>
</dbReference>
<feature type="domain" description="C2H2-type" evidence="8">
    <location>
        <begin position="387"/>
        <end position="414"/>
    </location>
</feature>
<evidence type="ECO:0000313" key="10">
    <source>
        <dbReference type="Proteomes" id="UP000499080"/>
    </source>
</evidence>
<keyword evidence="6" id="KW-0539">Nucleus</keyword>
<comment type="caution">
    <text evidence="9">The sequence shown here is derived from an EMBL/GenBank/DDBJ whole genome shotgun (WGS) entry which is preliminary data.</text>
</comment>
<feature type="domain" description="C2H2-type" evidence="8">
    <location>
        <begin position="425"/>
        <end position="452"/>
    </location>
</feature>
<dbReference type="InterPro" id="IPR050888">
    <property type="entry name" value="ZnF_C2H2-type_TF"/>
</dbReference>
<evidence type="ECO:0000259" key="8">
    <source>
        <dbReference type="PROSITE" id="PS50157"/>
    </source>
</evidence>
<dbReference type="Pfam" id="PF00096">
    <property type="entry name" value="zf-C2H2"/>
    <property type="match status" value="4"/>
</dbReference>
<dbReference type="Proteomes" id="UP000499080">
    <property type="component" value="Unassembled WGS sequence"/>
</dbReference>
<dbReference type="Gene3D" id="3.30.160.60">
    <property type="entry name" value="Classic Zinc Finger"/>
    <property type="match status" value="5"/>
</dbReference>
<dbReference type="GO" id="GO:0005634">
    <property type="term" value="C:nucleus"/>
    <property type="evidence" value="ECO:0007669"/>
    <property type="project" value="UniProtKB-SubCell"/>
</dbReference>
<keyword evidence="3" id="KW-0677">Repeat</keyword>
<dbReference type="EMBL" id="BGPR01064180">
    <property type="protein sequence ID" value="GBO39225.1"/>
    <property type="molecule type" value="Genomic_DNA"/>
</dbReference>
<accession>A0A4Y2WNZ1</accession>
<gene>
    <name evidence="9" type="primary">ZNF227_62</name>
    <name evidence="9" type="ORF">AVEN_217938_1</name>
</gene>
<feature type="domain" description="C2H2-type" evidence="8">
    <location>
        <begin position="241"/>
        <end position="269"/>
    </location>
</feature>
<dbReference type="SMART" id="SM00355">
    <property type="entry name" value="ZnF_C2H2"/>
    <property type="match status" value="8"/>
</dbReference>
<dbReference type="GO" id="GO:0008270">
    <property type="term" value="F:zinc ion binding"/>
    <property type="evidence" value="ECO:0007669"/>
    <property type="project" value="UniProtKB-KW"/>
</dbReference>
<dbReference type="PROSITE" id="PS50157">
    <property type="entry name" value="ZINC_FINGER_C2H2_2"/>
    <property type="match status" value="8"/>
</dbReference>
<dbReference type="InterPro" id="IPR036236">
    <property type="entry name" value="Znf_C2H2_sf"/>
</dbReference>
<feature type="domain" description="C2H2-type" evidence="8">
    <location>
        <begin position="281"/>
        <end position="313"/>
    </location>
</feature>
<evidence type="ECO:0000256" key="5">
    <source>
        <dbReference type="ARBA" id="ARBA00022833"/>
    </source>
</evidence>
<dbReference type="PROSITE" id="PS00028">
    <property type="entry name" value="ZINC_FINGER_C2H2_1"/>
    <property type="match status" value="5"/>
</dbReference>
<proteinExistence type="predicted"/>
<evidence type="ECO:0000256" key="7">
    <source>
        <dbReference type="PROSITE-ProRule" id="PRU00042"/>
    </source>
</evidence>
<evidence type="ECO:0000256" key="1">
    <source>
        <dbReference type="ARBA" id="ARBA00004123"/>
    </source>
</evidence>